<dbReference type="PANTHER" id="PTHR36108">
    <property type="entry name" value="COLOSSIN-B-RELATED"/>
    <property type="match status" value="1"/>
</dbReference>
<sequence length="286" mass="30537">MAITDIYQLQSSPSITVNGHEEEVTNIHLEGIPQRETGVINGAVQFPDGKPAAGVVVQIIDANNQVIEHNITNPAGKFEFTNVPLGPYSLVAGGSGYLTSERMPVTVSKRPITGISITILPNHKIDNNVIYGTIQNSAHEPVANVTVELIRRENATNTIVAVTKSNQLGNFLFGDLDDGVYFIRAAKLGFLVVDSSSVGIAGKEFVPINVNLPVNPTENTGTVSGMISDKSSGHPIPGATVALFRINNGTEKMIDITRTNNHGYYLFGSVEAGTYIVRATVQVSNP</sequence>
<dbReference type="Pfam" id="PF13620">
    <property type="entry name" value="CarboxypepD_reg"/>
    <property type="match status" value="3"/>
</dbReference>
<keyword evidence="5" id="KW-1185">Reference proteome</keyword>
<gene>
    <name evidence="4" type="ORF">J2Z37_000924</name>
</gene>
<accession>A0ABS4GLA6</accession>
<comment type="similarity">
    <text evidence="1">Belongs to the serine-aspartate repeat-containing protein (SDr) family.</text>
</comment>
<dbReference type="Proteomes" id="UP001519343">
    <property type="component" value="Unassembled WGS sequence"/>
</dbReference>
<dbReference type="SUPFAM" id="SSF49452">
    <property type="entry name" value="Starch-binding domain-like"/>
    <property type="match status" value="1"/>
</dbReference>
<evidence type="ECO:0000256" key="1">
    <source>
        <dbReference type="ARBA" id="ARBA00007257"/>
    </source>
</evidence>
<organism evidence="4 5">
    <name type="scientific">Ammoniphilus resinae</name>
    <dbReference type="NCBI Taxonomy" id="861532"/>
    <lineage>
        <taxon>Bacteria</taxon>
        <taxon>Bacillati</taxon>
        <taxon>Bacillota</taxon>
        <taxon>Bacilli</taxon>
        <taxon>Bacillales</taxon>
        <taxon>Paenibacillaceae</taxon>
        <taxon>Aneurinibacillus group</taxon>
        <taxon>Ammoniphilus</taxon>
    </lineage>
</organism>
<comment type="caution">
    <text evidence="4">The sequence shown here is derived from an EMBL/GenBank/DDBJ whole genome shotgun (WGS) entry which is preliminary data.</text>
</comment>
<proteinExistence type="inferred from homology"/>
<keyword evidence="2" id="KW-0964">Secreted</keyword>
<keyword evidence="3" id="KW-0732">Signal</keyword>
<reference evidence="4 5" key="1">
    <citation type="submission" date="2021-03" db="EMBL/GenBank/DDBJ databases">
        <title>Genomic Encyclopedia of Type Strains, Phase IV (KMG-IV): sequencing the most valuable type-strain genomes for metagenomic binning, comparative biology and taxonomic classification.</title>
        <authorList>
            <person name="Goeker M."/>
        </authorList>
    </citation>
    <scope>NUCLEOTIDE SEQUENCE [LARGE SCALE GENOMIC DNA]</scope>
    <source>
        <strain evidence="4 5">DSM 24738</strain>
    </source>
</reference>
<dbReference type="EMBL" id="JAGGKT010000002">
    <property type="protein sequence ID" value="MBP1930927.1"/>
    <property type="molecule type" value="Genomic_DNA"/>
</dbReference>
<evidence type="ECO:0000256" key="3">
    <source>
        <dbReference type="ARBA" id="ARBA00022729"/>
    </source>
</evidence>
<dbReference type="InterPro" id="IPR013784">
    <property type="entry name" value="Carb-bd-like_fold"/>
</dbReference>
<evidence type="ECO:0000313" key="4">
    <source>
        <dbReference type="EMBL" id="MBP1930927.1"/>
    </source>
</evidence>
<protein>
    <submittedName>
        <fullName evidence="4">5-hydroxyisourate hydrolase-like protein (Transthyretin family)</fullName>
    </submittedName>
</protein>
<dbReference type="RefSeq" id="WP_209809039.1">
    <property type="nucleotide sequence ID" value="NZ_JAGGKT010000002.1"/>
</dbReference>
<evidence type="ECO:0000256" key="2">
    <source>
        <dbReference type="ARBA" id="ARBA00022525"/>
    </source>
</evidence>
<dbReference type="Gene3D" id="2.60.40.1120">
    <property type="entry name" value="Carboxypeptidase-like, regulatory domain"/>
    <property type="match status" value="3"/>
</dbReference>
<dbReference type="SUPFAM" id="SSF49478">
    <property type="entry name" value="Cna protein B-type domain"/>
    <property type="match status" value="2"/>
</dbReference>
<name>A0ABS4GLA6_9BACL</name>
<dbReference type="PANTHER" id="PTHR36108:SF13">
    <property type="entry name" value="COLOSSIN-B-RELATED"/>
    <property type="match status" value="1"/>
</dbReference>
<evidence type="ECO:0000313" key="5">
    <source>
        <dbReference type="Proteomes" id="UP001519343"/>
    </source>
</evidence>